<dbReference type="Pfam" id="PF08544">
    <property type="entry name" value="GHMP_kinases_C"/>
    <property type="match status" value="1"/>
</dbReference>
<reference evidence="8" key="1">
    <citation type="journal article" date="2015" name="PLoS ONE">
        <title>Comprehensive Evaluation of Toxoplasma gondii VEG and Neospora caninum LIV Genomes with Tachyzoite Stage Transcriptome and Proteome Defines Novel Transcript Features.</title>
        <authorList>
            <person name="Ramaprasad A."/>
            <person name="Mourier T."/>
            <person name="Naeem R."/>
            <person name="Malas T.B."/>
            <person name="Moussa E."/>
            <person name="Panigrahi A."/>
            <person name="Vermont S.J."/>
            <person name="Otto T.D."/>
            <person name="Wastling J."/>
            <person name="Pain A."/>
        </authorList>
    </citation>
    <scope>NUCLEOTIDE SEQUENCE</scope>
    <source>
        <strain evidence="8">Liverpool</strain>
    </source>
</reference>
<keyword evidence="4 8" id="KW-0418">Kinase</keyword>
<dbReference type="GO" id="GO:0008652">
    <property type="term" value="P:amino acid biosynthetic process"/>
    <property type="evidence" value="ECO:0007669"/>
    <property type="project" value="UniProtKB-KW"/>
</dbReference>
<proteinExistence type="predicted"/>
<evidence type="ECO:0000256" key="3">
    <source>
        <dbReference type="ARBA" id="ARBA00022741"/>
    </source>
</evidence>
<keyword evidence="5" id="KW-0067">ATP-binding</keyword>
<dbReference type="PRINTS" id="PR00958">
    <property type="entry name" value="HOMSERKINASE"/>
</dbReference>
<dbReference type="GO" id="GO:0005524">
    <property type="term" value="F:ATP binding"/>
    <property type="evidence" value="ECO:0007669"/>
    <property type="project" value="UniProtKB-KW"/>
</dbReference>
<dbReference type="AlphaFoldDB" id="A0A0F7UJX7"/>
<dbReference type="EMBL" id="LN714486">
    <property type="protein sequence ID" value="CEL70278.1"/>
    <property type="molecule type" value="Genomic_DNA"/>
</dbReference>
<organism evidence="8">
    <name type="scientific">Neospora caninum (strain Liverpool)</name>
    <dbReference type="NCBI Taxonomy" id="572307"/>
    <lineage>
        <taxon>Eukaryota</taxon>
        <taxon>Sar</taxon>
        <taxon>Alveolata</taxon>
        <taxon>Apicomplexa</taxon>
        <taxon>Conoidasida</taxon>
        <taxon>Coccidia</taxon>
        <taxon>Eucoccidiorida</taxon>
        <taxon>Eimeriorina</taxon>
        <taxon>Sarcocystidae</taxon>
        <taxon>Neospora</taxon>
    </lineage>
</organism>
<feature type="region of interest" description="Disordered" evidence="6">
    <location>
        <begin position="107"/>
        <end position="146"/>
    </location>
</feature>
<dbReference type="PANTHER" id="PTHR20861">
    <property type="entry name" value="HOMOSERINE/4-DIPHOSPHOCYTIDYL-2-C-METHYL-D-ERYTHRITOL KINASE"/>
    <property type="match status" value="1"/>
</dbReference>
<dbReference type="Gene3D" id="3.30.230.10">
    <property type="match status" value="1"/>
</dbReference>
<dbReference type="InterPro" id="IPR014721">
    <property type="entry name" value="Ribsml_uS5_D2-typ_fold_subgr"/>
</dbReference>
<keyword evidence="1" id="KW-0028">Amino-acid biosynthesis</keyword>
<evidence type="ECO:0000256" key="6">
    <source>
        <dbReference type="SAM" id="MobiDB-lite"/>
    </source>
</evidence>
<keyword evidence="2" id="KW-0808">Transferase</keyword>
<feature type="domain" description="GHMP kinase C-terminal" evidence="7">
    <location>
        <begin position="232"/>
        <end position="296"/>
    </location>
</feature>
<dbReference type="Gene3D" id="3.30.70.890">
    <property type="entry name" value="GHMP kinase, C-terminal domain"/>
    <property type="match status" value="1"/>
</dbReference>
<protein>
    <submittedName>
        <fullName evidence="8">Homoserine kinase, putative</fullName>
    </submittedName>
</protein>
<dbReference type="InterPro" id="IPR036554">
    <property type="entry name" value="GHMP_kinase_C_sf"/>
</dbReference>
<dbReference type="PANTHER" id="PTHR20861:SF1">
    <property type="entry name" value="HOMOSERINE KINASE"/>
    <property type="match status" value="1"/>
</dbReference>
<accession>A0A0F7UJX7</accession>
<sequence length="331" mass="34945">MRVRDSKDPEAGERDVALFAMEGEWLHQAGLAVEVCDENFMLKTTCDLEGHADNAAAALFGGLQLALKYTPRDPMTVLATIEKTHYPTPFDIKRAKEAAAAVAAAGGAVSPLPGDDKSPAPSPRPGEKTGGKREGKVKKRDAGDDAWMARGVPIPENLKCVLFVPDERMETAQARSVLPKTVSLADAVFNSARTALLVYAMNAAAAAAVVAEAGEGGTPAQAADAVEDVLYRLLQDAMDDRLHQTYRTKLNPHLKPMMEAAQRAGALGVCLSGAGPSILAFAMQHHAGEVAVALKTAAAECKKSGIVLIVDPATDGAHTVPFARERDDDGW</sequence>
<dbReference type="SUPFAM" id="SSF55060">
    <property type="entry name" value="GHMP Kinase, C-terminal domain"/>
    <property type="match status" value="1"/>
</dbReference>
<keyword evidence="3" id="KW-0547">Nucleotide-binding</keyword>
<name>A0A0F7UJX7_NEOCL</name>
<evidence type="ECO:0000313" key="8">
    <source>
        <dbReference type="EMBL" id="CEL70278.1"/>
    </source>
</evidence>
<evidence type="ECO:0000256" key="2">
    <source>
        <dbReference type="ARBA" id="ARBA00022679"/>
    </source>
</evidence>
<gene>
    <name evidence="8" type="ORF">BN1204_059630</name>
</gene>
<evidence type="ECO:0000256" key="5">
    <source>
        <dbReference type="ARBA" id="ARBA00022840"/>
    </source>
</evidence>
<evidence type="ECO:0000256" key="1">
    <source>
        <dbReference type="ARBA" id="ARBA00022605"/>
    </source>
</evidence>
<evidence type="ECO:0000259" key="7">
    <source>
        <dbReference type="Pfam" id="PF08544"/>
    </source>
</evidence>
<feature type="compositionally biased region" description="Basic and acidic residues" evidence="6">
    <location>
        <begin position="125"/>
        <end position="134"/>
    </location>
</feature>
<evidence type="ECO:0000256" key="4">
    <source>
        <dbReference type="ARBA" id="ARBA00022777"/>
    </source>
</evidence>
<dbReference type="InterPro" id="IPR013750">
    <property type="entry name" value="GHMP_kinase_C_dom"/>
</dbReference>
<dbReference type="GO" id="GO:0016301">
    <property type="term" value="F:kinase activity"/>
    <property type="evidence" value="ECO:0007669"/>
    <property type="project" value="UniProtKB-KW"/>
</dbReference>